<dbReference type="EMBL" id="BARU01003197">
    <property type="protein sequence ID" value="GAH21403.1"/>
    <property type="molecule type" value="Genomic_DNA"/>
</dbReference>
<sequence length="123" mass="13589">MKDSVKQLIVIEVVVVVTVAIGVVLSIIEPDKFFFIFTAIGIGALFVLIRLIRGYKQLKKLEDSQEIPNQPQQDYTQNPTYLPVASEHPAYSTSTYQTISRCTNCGASIGPNESFCQSCGTKK</sequence>
<proteinExistence type="predicted"/>
<dbReference type="Pfam" id="PF13240">
    <property type="entry name" value="Zn_Ribbon_1"/>
    <property type="match status" value="1"/>
</dbReference>
<accession>X1FKU0</accession>
<feature type="domain" description="Zinc-ribbon" evidence="2">
    <location>
        <begin position="102"/>
        <end position="122"/>
    </location>
</feature>
<keyword evidence="1" id="KW-0812">Transmembrane</keyword>
<evidence type="ECO:0000259" key="2">
    <source>
        <dbReference type="Pfam" id="PF13240"/>
    </source>
</evidence>
<protein>
    <recommendedName>
        <fullName evidence="2">Zinc-ribbon domain-containing protein</fullName>
    </recommendedName>
</protein>
<evidence type="ECO:0000313" key="3">
    <source>
        <dbReference type="EMBL" id="GAH21403.1"/>
    </source>
</evidence>
<feature type="transmembrane region" description="Helical" evidence="1">
    <location>
        <begin position="34"/>
        <end position="52"/>
    </location>
</feature>
<feature type="transmembrane region" description="Helical" evidence="1">
    <location>
        <begin position="7"/>
        <end position="28"/>
    </location>
</feature>
<gene>
    <name evidence="3" type="ORF">S03H2_07062</name>
</gene>
<keyword evidence="1" id="KW-1133">Transmembrane helix</keyword>
<comment type="caution">
    <text evidence="3">The sequence shown here is derived from an EMBL/GenBank/DDBJ whole genome shotgun (WGS) entry which is preliminary data.</text>
</comment>
<evidence type="ECO:0000256" key="1">
    <source>
        <dbReference type="SAM" id="Phobius"/>
    </source>
</evidence>
<name>X1FKU0_9ZZZZ</name>
<keyword evidence="1" id="KW-0472">Membrane</keyword>
<dbReference type="InterPro" id="IPR026870">
    <property type="entry name" value="Zinc_ribbon_dom"/>
</dbReference>
<dbReference type="AlphaFoldDB" id="X1FKU0"/>
<organism evidence="3">
    <name type="scientific">marine sediment metagenome</name>
    <dbReference type="NCBI Taxonomy" id="412755"/>
    <lineage>
        <taxon>unclassified sequences</taxon>
        <taxon>metagenomes</taxon>
        <taxon>ecological metagenomes</taxon>
    </lineage>
</organism>
<reference evidence="3" key="1">
    <citation type="journal article" date="2014" name="Front. Microbiol.">
        <title>High frequency of phylogenetically diverse reductive dehalogenase-homologous genes in deep subseafloor sedimentary metagenomes.</title>
        <authorList>
            <person name="Kawai M."/>
            <person name="Futagami T."/>
            <person name="Toyoda A."/>
            <person name="Takaki Y."/>
            <person name="Nishi S."/>
            <person name="Hori S."/>
            <person name="Arai W."/>
            <person name="Tsubouchi T."/>
            <person name="Morono Y."/>
            <person name="Uchiyama I."/>
            <person name="Ito T."/>
            <person name="Fujiyama A."/>
            <person name="Inagaki F."/>
            <person name="Takami H."/>
        </authorList>
    </citation>
    <scope>NUCLEOTIDE SEQUENCE</scope>
    <source>
        <strain evidence="3">Expedition CK06-06</strain>
    </source>
</reference>